<sequence length="137" mass="15464">MYSIHWMVLLVVGLVEGRGTYIQIPKEFIDDSVKASVHCADELGLPVDTLNKFLSNVFEDSLAMRKYIYCLGSAVDVGDENGNLKHSLSKYARTDKRKAEVIKTVDECNKEEASDKYEKAYKVSTCFLNTSPVQFKL</sequence>
<evidence type="ECO:0000313" key="2">
    <source>
        <dbReference type="EMBL" id="WHU27530.1"/>
    </source>
</evidence>
<dbReference type="GO" id="GO:0005549">
    <property type="term" value="F:odorant binding"/>
    <property type="evidence" value="ECO:0007669"/>
    <property type="project" value="InterPro"/>
</dbReference>
<dbReference type="EMBL" id="OQ064257">
    <property type="protein sequence ID" value="WHU27530.1"/>
    <property type="molecule type" value="mRNA"/>
</dbReference>
<feature type="signal peptide" evidence="1">
    <location>
        <begin position="1"/>
        <end position="19"/>
    </location>
</feature>
<dbReference type="Pfam" id="PF01395">
    <property type="entry name" value="PBP_GOBP"/>
    <property type="match status" value="1"/>
</dbReference>
<dbReference type="CDD" id="cd23992">
    <property type="entry name" value="PBP_GOBP"/>
    <property type="match status" value="1"/>
</dbReference>
<protein>
    <submittedName>
        <fullName evidence="2">Odorant binding protein 10</fullName>
    </submittedName>
</protein>
<dbReference type="Gene3D" id="1.10.238.20">
    <property type="entry name" value="Pheromone/general odorant binding protein domain"/>
    <property type="match status" value="1"/>
</dbReference>
<name>A0AA49EZV9_HELCH</name>
<reference evidence="2" key="1">
    <citation type="submission" date="2022-12" db="EMBL/GenBank/DDBJ databases">
        <authorList>
            <person name="Briscoe A.D."/>
        </authorList>
    </citation>
    <scope>NUCLEOTIDE SEQUENCE</scope>
</reference>
<proteinExistence type="evidence at transcript level"/>
<evidence type="ECO:0000256" key="1">
    <source>
        <dbReference type="SAM" id="SignalP"/>
    </source>
</evidence>
<reference evidence="2" key="2">
    <citation type="journal article" date="2023" name="Proc. Natl. Acad. Sci. U.S.A.">
        <title>Sex-linked gene traffic underlies the acquisition of sexually dimorphic UV color vision in Heliconius butterflies.</title>
        <authorList>
            <person name="Chakraborty M."/>
            <person name="Lara A.G."/>
            <person name="Dang A."/>
            <person name="McCulloch K.J."/>
            <person name="Rainbow D."/>
            <person name="Carter D."/>
            <person name="Ngo L.T."/>
            <person name="Solares E."/>
            <person name="Said I."/>
            <person name="Corbett-Detig R.B."/>
            <person name="Gilbert L.E."/>
            <person name="Emerson J.J."/>
            <person name="Briscoe A.D."/>
        </authorList>
    </citation>
    <scope>NUCLEOTIDE SEQUENCE</scope>
</reference>
<dbReference type="AlphaFoldDB" id="A0AA49EZV9"/>
<dbReference type="SMART" id="SM00708">
    <property type="entry name" value="PhBP"/>
    <property type="match status" value="1"/>
</dbReference>
<keyword evidence="1" id="KW-0732">Signal</keyword>
<dbReference type="InterPro" id="IPR006170">
    <property type="entry name" value="PBP/GOBP"/>
</dbReference>
<dbReference type="SUPFAM" id="SSF47565">
    <property type="entry name" value="Insect pheromone/odorant-binding proteins"/>
    <property type="match status" value="1"/>
</dbReference>
<gene>
    <name evidence="2" type="primary">OBP10</name>
</gene>
<dbReference type="InterPro" id="IPR036728">
    <property type="entry name" value="PBP_GOBP_sf"/>
</dbReference>
<organism evidence="2">
    <name type="scientific">Heliconius charithonia</name>
    <name type="common">Zebra longwing butterfly</name>
    <dbReference type="NCBI Taxonomy" id="33434"/>
    <lineage>
        <taxon>Eukaryota</taxon>
        <taxon>Metazoa</taxon>
        <taxon>Ecdysozoa</taxon>
        <taxon>Arthropoda</taxon>
        <taxon>Hexapoda</taxon>
        <taxon>Insecta</taxon>
        <taxon>Pterygota</taxon>
        <taxon>Neoptera</taxon>
        <taxon>Endopterygota</taxon>
        <taxon>Lepidoptera</taxon>
        <taxon>Glossata</taxon>
        <taxon>Ditrysia</taxon>
        <taxon>Papilionoidea</taxon>
        <taxon>Nymphalidae</taxon>
        <taxon>Heliconiinae</taxon>
        <taxon>Heliconiini</taxon>
        <taxon>Heliconius</taxon>
    </lineage>
</organism>
<feature type="chain" id="PRO_5041326645" evidence="1">
    <location>
        <begin position="20"/>
        <end position="137"/>
    </location>
</feature>
<accession>A0AA49EZV9</accession>